<name>A0A2P1PYU0_9GAMM</name>
<accession>A0A2P1PYU0</accession>
<evidence type="ECO:0008006" key="3">
    <source>
        <dbReference type="Google" id="ProtNLM"/>
    </source>
</evidence>
<evidence type="ECO:0000313" key="2">
    <source>
        <dbReference type="Proteomes" id="UP000241074"/>
    </source>
</evidence>
<sequence>MNILEHCQTLLGEQGFCFLPAADAIEALDLQTATLPVLRAQWQDMPRDEYMADAGRYRRRRYAVMNAHDLDDLVIEPEQPHYQSLQYNRLNGGIERWFAPISSEVLAHPVVRRVLGFALDMLNQSHGRAHWHIEAHQFRIEAGRNSPGKPTPEGVHRDGVDYVLVMLIERQNIQRGTTTIHAPDGRLLDAFVLTDPFDLVVLNDHRCLHGVTPVSPLLIEEPAWRDVLVLTFRAL</sequence>
<dbReference type="GO" id="GO:0051213">
    <property type="term" value="F:dioxygenase activity"/>
    <property type="evidence" value="ECO:0007669"/>
    <property type="project" value="InterPro"/>
</dbReference>
<dbReference type="RefSeq" id="WP_106893919.1">
    <property type="nucleotide sequence ID" value="NZ_CP027860.1"/>
</dbReference>
<reference evidence="1 2" key="2">
    <citation type="submission" date="2018-03" db="EMBL/GenBank/DDBJ databases">
        <authorList>
            <person name="Keele B.F."/>
        </authorList>
    </citation>
    <scope>NUCLEOTIDE SEQUENCE [LARGE SCALE GENOMIC DNA]</scope>
    <source>
        <strain evidence="1 2">D13</strain>
    </source>
</reference>
<dbReference type="Gene3D" id="2.60.120.620">
    <property type="entry name" value="q2cbj1_9rhob like domain"/>
    <property type="match status" value="1"/>
</dbReference>
<gene>
    <name evidence="1" type="ORF">C7S18_04940</name>
</gene>
<reference evidence="1 2" key="1">
    <citation type="submission" date="2018-03" db="EMBL/GenBank/DDBJ databases">
        <title>Ahniella affigens gen. nov., sp. nov., a gammaproteobacterium isolated from sandy soil near a stream.</title>
        <authorList>
            <person name="Ko Y."/>
            <person name="Kim J.-H."/>
        </authorList>
    </citation>
    <scope>NUCLEOTIDE SEQUENCE [LARGE SCALE GENOMIC DNA]</scope>
    <source>
        <strain evidence="1 2">D13</strain>
    </source>
</reference>
<dbReference type="OrthoDB" id="6681382at2"/>
<dbReference type="Proteomes" id="UP000241074">
    <property type="component" value="Chromosome"/>
</dbReference>
<proteinExistence type="predicted"/>
<evidence type="ECO:0000313" key="1">
    <source>
        <dbReference type="EMBL" id="AVQ00001.1"/>
    </source>
</evidence>
<protein>
    <recommendedName>
        <fullName evidence="3">2OG-Fe dioxygenase family protein</fullName>
    </recommendedName>
</protein>
<dbReference type="AlphaFoldDB" id="A0A2P1PYU0"/>
<dbReference type="KEGG" id="xba:C7S18_04940"/>
<dbReference type="InterPro" id="IPR018724">
    <property type="entry name" value="2OG-Fe_dioxygenase"/>
</dbReference>
<organism evidence="1 2">
    <name type="scientific">Ahniella affigens</name>
    <dbReference type="NCBI Taxonomy" id="2021234"/>
    <lineage>
        <taxon>Bacteria</taxon>
        <taxon>Pseudomonadati</taxon>
        <taxon>Pseudomonadota</taxon>
        <taxon>Gammaproteobacteria</taxon>
        <taxon>Lysobacterales</taxon>
        <taxon>Rhodanobacteraceae</taxon>
        <taxon>Ahniella</taxon>
    </lineage>
</organism>
<dbReference type="EMBL" id="CP027860">
    <property type="protein sequence ID" value="AVQ00001.1"/>
    <property type="molecule type" value="Genomic_DNA"/>
</dbReference>
<dbReference type="Pfam" id="PF10014">
    <property type="entry name" value="2OG-Fe_Oxy_2"/>
    <property type="match status" value="1"/>
</dbReference>
<keyword evidence="2" id="KW-1185">Reference proteome</keyword>